<comment type="caution">
    <text evidence="1">The sequence shown here is derived from an EMBL/GenBank/DDBJ whole genome shotgun (WGS) entry which is preliminary data.</text>
</comment>
<dbReference type="Proteomes" id="UP000031668">
    <property type="component" value="Unassembled WGS sequence"/>
</dbReference>
<evidence type="ECO:0000313" key="1">
    <source>
        <dbReference type="EMBL" id="KII75196.1"/>
    </source>
</evidence>
<sequence>MNSSRNRRSERLFLEKSYTTEIKFLYKSSETQRITPHAEYDNFSEYCLMIAIGSLLSLEITLIERKNKSNTKSPGKEWIPYHLFFKQEKASLTEQTFEDAEVNQQMKYHRRSKLRDRRSLNYAKTIFRTPPMGTYPLNDESRARLFAIPTSEYK</sequence>
<dbReference type="AlphaFoldDB" id="A0A0C2N6F7"/>
<proteinExistence type="predicted"/>
<evidence type="ECO:0000313" key="2">
    <source>
        <dbReference type="Proteomes" id="UP000031668"/>
    </source>
</evidence>
<dbReference type="EMBL" id="JWZT01000010">
    <property type="protein sequence ID" value="KII75196.1"/>
    <property type="molecule type" value="Genomic_DNA"/>
</dbReference>
<organism evidence="1 2">
    <name type="scientific">Thelohanellus kitauei</name>
    <name type="common">Myxosporean</name>
    <dbReference type="NCBI Taxonomy" id="669202"/>
    <lineage>
        <taxon>Eukaryota</taxon>
        <taxon>Metazoa</taxon>
        <taxon>Cnidaria</taxon>
        <taxon>Myxozoa</taxon>
        <taxon>Myxosporea</taxon>
        <taxon>Bivalvulida</taxon>
        <taxon>Platysporina</taxon>
        <taxon>Myxobolidae</taxon>
        <taxon>Thelohanellus</taxon>
    </lineage>
</organism>
<reference evidence="1 2" key="1">
    <citation type="journal article" date="2014" name="Genome Biol. Evol.">
        <title>The genome of the myxosporean Thelohanellus kitauei shows adaptations to nutrient acquisition within its fish host.</title>
        <authorList>
            <person name="Yang Y."/>
            <person name="Xiong J."/>
            <person name="Zhou Z."/>
            <person name="Huo F."/>
            <person name="Miao W."/>
            <person name="Ran C."/>
            <person name="Liu Y."/>
            <person name="Zhang J."/>
            <person name="Feng J."/>
            <person name="Wang M."/>
            <person name="Wang M."/>
            <person name="Wang L."/>
            <person name="Yao B."/>
        </authorList>
    </citation>
    <scope>NUCLEOTIDE SEQUENCE [LARGE SCALE GENOMIC DNA]</scope>
    <source>
        <strain evidence="1">Wuqing</strain>
    </source>
</reference>
<keyword evidence="2" id="KW-1185">Reference proteome</keyword>
<name>A0A0C2N6F7_THEKT</name>
<protein>
    <submittedName>
        <fullName evidence="1">Uncharacterized protein</fullName>
    </submittedName>
</protein>
<gene>
    <name evidence="1" type="ORF">RF11_07615</name>
</gene>
<accession>A0A0C2N6F7</accession>